<protein>
    <submittedName>
        <fullName evidence="1">Uncharacterized protein</fullName>
    </submittedName>
</protein>
<gene>
    <name evidence="1" type="ORF">LEP1GSC123_4193</name>
</gene>
<reference evidence="1 2" key="1">
    <citation type="submission" date="2013-01" db="EMBL/GenBank/DDBJ databases">
        <authorList>
            <person name="Harkins D.M."/>
            <person name="Durkin A.S."/>
            <person name="Brinkac L.M."/>
            <person name="Haft D.H."/>
            <person name="Selengut J.D."/>
            <person name="Sanka R."/>
            <person name="DePew J."/>
            <person name="Purushe J."/>
            <person name="Picardeau M."/>
            <person name="Werts C."/>
            <person name="Goarant C."/>
            <person name="Vinetz J.M."/>
            <person name="Sutton G.G."/>
            <person name="Nierman W.C."/>
            <person name="Fouts D.E."/>
        </authorList>
    </citation>
    <scope>NUCLEOTIDE SEQUENCE [LARGE SCALE GENOMIC DNA]</scope>
    <source>
        <strain evidence="1 2">200701203</strain>
    </source>
</reference>
<evidence type="ECO:0000313" key="1">
    <source>
        <dbReference type="EMBL" id="EMF97875.1"/>
    </source>
</evidence>
<organism evidence="1 2">
    <name type="scientific">Leptospira borgpetersenii str. 200701203</name>
    <dbReference type="NCBI Taxonomy" id="1193007"/>
    <lineage>
        <taxon>Bacteria</taxon>
        <taxon>Pseudomonadati</taxon>
        <taxon>Spirochaetota</taxon>
        <taxon>Spirochaetia</taxon>
        <taxon>Leptospirales</taxon>
        <taxon>Leptospiraceae</taxon>
        <taxon>Leptospira</taxon>
    </lineage>
</organism>
<evidence type="ECO:0000313" key="2">
    <source>
        <dbReference type="Proteomes" id="UP000011783"/>
    </source>
</evidence>
<dbReference type="EMBL" id="AKWO02000106">
    <property type="protein sequence ID" value="EMF97875.1"/>
    <property type="molecule type" value="Genomic_DNA"/>
</dbReference>
<proteinExistence type="predicted"/>
<accession>M3HID6</accession>
<comment type="caution">
    <text evidence="1">The sequence shown here is derived from an EMBL/GenBank/DDBJ whole genome shotgun (WGS) entry which is preliminary data.</text>
</comment>
<dbReference type="Proteomes" id="UP000011783">
    <property type="component" value="Unassembled WGS sequence"/>
</dbReference>
<name>M3HID6_LEPBO</name>
<dbReference type="AlphaFoldDB" id="M3HID6"/>
<dbReference type="BioCyc" id="LBOR1193007:G11KN-1832-MONOMER"/>
<sequence length="67" mass="7702">MDKNPRVRNRFSVLFLITPINATSKAKTETGEKKIETMNILKYKCNCSFKPNLLDKKSIQSNKIGKK</sequence>